<evidence type="ECO:0000313" key="3">
    <source>
        <dbReference type="Proteomes" id="UP001520654"/>
    </source>
</evidence>
<reference evidence="2 3" key="1">
    <citation type="submission" date="2021-08" db="EMBL/GenBank/DDBJ databases">
        <title>Genomic Architecture of Streptomyces flavotricini NGL1 and Streptomyces erythrochromogenes HMS4 With Differential Plant Beneficial attributes and laccase production capabilities.</title>
        <authorList>
            <person name="Salwan R."/>
            <person name="Kaur R."/>
            <person name="Sharma V."/>
        </authorList>
    </citation>
    <scope>NUCLEOTIDE SEQUENCE [LARGE SCALE GENOMIC DNA]</scope>
    <source>
        <strain evidence="2 3">NGL1</strain>
    </source>
</reference>
<feature type="transmembrane region" description="Helical" evidence="1">
    <location>
        <begin position="23"/>
        <end position="44"/>
    </location>
</feature>
<dbReference type="EMBL" id="JAINUL010000001">
    <property type="protein sequence ID" value="MCC0098523.1"/>
    <property type="molecule type" value="Genomic_DNA"/>
</dbReference>
<accession>A0ABS8EBX4</accession>
<keyword evidence="3" id="KW-1185">Reference proteome</keyword>
<dbReference type="RefSeq" id="WP_229340270.1">
    <property type="nucleotide sequence ID" value="NZ_JAINUL010000001.1"/>
</dbReference>
<protein>
    <submittedName>
        <fullName evidence="2">Uncharacterized protein</fullName>
    </submittedName>
</protein>
<comment type="caution">
    <text evidence="2">The sequence shown here is derived from an EMBL/GenBank/DDBJ whole genome shotgun (WGS) entry which is preliminary data.</text>
</comment>
<feature type="transmembrane region" description="Helical" evidence="1">
    <location>
        <begin position="64"/>
        <end position="85"/>
    </location>
</feature>
<keyword evidence="1" id="KW-0472">Membrane</keyword>
<evidence type="ECO:0000256" key="1">
    <source>
        <dbReference type="SAM" id="Phobius"/>
    </source>
</evidence>
<gene>
    <name evidence="2" type="ORF">K7B10_27895</name>
</gene>
<keyword evidence="1" id="KW-0812">Transmembrane</keyword>
<name>A0ABS8EBX4_9ACTN</name>
<keyword evidence="1" id="KW-1133">Transmembrane helix</keyword>
<organism evidence="2 3">
    <name type="scientific">Streptomyces flavotricini</name>
    <dbReference type="NCBI Taxonomy" id="66888"/>
    <lineage>
        <taxon>Bacteria</taxon>
        <taxon>Bacillati</taxon>
        <taxon>Actinomycetota</taxon>
        <taxon>Actinomycetes</taxon>
        <taxon>Kitasatosporales</taxon>
        <taxon>Streptomycetaceae</taxon>
        <taxon>Streptomyces</taxon>
    </lineage>
</organism>
<proteinExistence type="predicted"/>
<sequence length="116" mass="11837">MSGEARSVVGGGAGPRPGALGRFAAAVCSGVLLLGHLVTGYVLLLACAVEPDGPWDRQAVAGSGFAAGAGLCLAALLAPFSWVFVKARRLRAWWFVRPVATAVPAVLRLTLAAPEL</sequence>
<evidence type="ECO:0000313" key="2">
    <source>
        <dbReference type="EMBL" id="MCC0098523.1"/>
    </source>
</evidence>
<dbReference type="Proteomes" id="UP001520654">
    <property type="component" value="Unassembled WGS sequence"/>
</dbReference>